<evidence type="ECO:0000313" key="1">
    <source>
        <dbReference type="EMBL" id="KAG0516716.1"/>
    </source>
</evidence>
<evidence type="ECO:0000313" key="2">
    <source>
        <dbReference type="Proteomes" id="UP000807115"/>
    </source>
</evidence>
<reference evidence="1" key="1">
    <citation type="journal article" date="2019" name="BMC Genomics">
        <title>A new reference genome for Sorghum bicolor reveals high levels of sequence similarity between sweet and grain genotypes: implications for the genetics of sugar metabolism.</title>
        <authorList>
            <person name="Cooper E.A."/>
            <person name="Brenton Z.W."/>
            <person name="Flinn B.S."/>
            <person name="Jenkins J."/>
            <person name="Shu S."/>
            <person name="Flowers D."/>
            <person name="Luo F."/>
            <person name="Wang Y."/>
            <person name="Xia P."/>
            <person name="Barry K."/>
            <person name="Daum C."/>
            <person name="Lipzen A."/>
            <person name="Yoshinaga Y."/>
            <person name="Schmutz J."/>
            <person name="Saski C."/>
            <person name="Vermerris W."/>
            <person name="Kresovich S."/>
        </authorList>
    </citation>
    <scope>NUCLEOTIDE SEQUENCE</scope>
</reference>
<comment type="caution">
    <text evidence="1">The sequence shown here is derived from an EMBL/GenBank/DDBJ whole genome shotgun (WGS) entry which is preliminary data.</text>
</comment>
<name>A0A921U3K7_SORBI</name>
<proteinExistence type="predicted"/>
<dbReference type="AlphaFoldDB" id="A0A921U3K7"/>
<accession>A0A921U3K7</accession>
<organism evidence="1 2">
    <name type="scientific">Sorghum bicolor</name>
    <name type="common">Sorghum</name>
    <name type="synonym">Sorghum vulgare</name>
    <dbReference type="NCBI Taxonomy" id="4558"/>
    <lineage>
        <taxon>Eukaryota</taxon>
        <taxon>Viridiplantae</taxon>
        <taxon>Streptophyta</taxon>
        <taxon>Embryophyta</taxon>
        <taxon>Tracheophyta</taxon>
        <taxon>Spermatophyta</taxon>
        <taxon>Magnoliopsida</taxon>
        <taxon>Liliopsida</taxon>
        <taxon>Poales</taxon>
        <taxon>Poaceae</taxon>
        <taxon>PACMAD clade</taxon>
        <taxon>Panicoideae</taxon>
        <taxon>Andropogonodae</taxon>
        <taxon>Andropogoneae</taxon>
        <taxon>Sorghinae</taxon>
        <taxon>Sorghum</taxon>
    </lineage>
</organism>
<reference evidence="1" key="2">
    <citation type="submission" date="2020-10" db="EMBL/GenBank/DDBJ databases">
        <authorList>
            <person name="Cooper E.A."/>
            <person name="Brenton Z.W."/>
            <person name="Flinn B.S."/>
            <person name="Jenkins J."/>
            <person name="Shu S."/>
            <person name="Flowers D."/>
            <person name="Luo F."/>
            <person name="Wang Y."/>
            <person name="Xia P."/>
            <person name="Barry K."/>
            <person name="Daum C."/>
            <person name="Lipzen A."/>
            <person name="Yoshinaga Y."/>
            <person name="Schmutz J."/>
            <person name="Saski C."/>
            <person name="Vermerris W."/>
            <person name="Kresovich S."/>
        </authorList>
    </citation>
    <scope>NUCLEOTIDE SEQUENCE</scope>
</reference>
<protein>
    <submittedName>
        <fullName evidence="1">Uncharacterized protein</fullName>
    </submittedName>
</protein>
<dbReference type="EMBL" id="CM027688">
    <property type="protein sequence ID" value="KAG0516716.1"/>
    <property type="molecule type" value="Genomic_DNA"/>
</dbReference>
<sequence length="170" mass="18773">MHAYCPKPHHTYVGVYVVHQRRASKHRYQPIPATFHYHSSLGVTRPRVKTTTAHSPHLTLFTCSRWLRKASRTALLPPFLPLTNHPPFSPPSLRTGPPAVFIPLPPPSSSPTGCSIFPSHPPSSSSPRVCPSLKDYSLAALTIPFHSPGRPYAHRIPGRLPPPPLMSARP</sequence>
<dbReference type="Proteomes" id="UP000807115">
    <property type="component" value="Chromosome 9"/>
</dbReference>
<gene>
    <name evidence="1" type="ORF">BDA96_09G027700</name>
</gene>